<name>A0A4R0MP83_9SPHI</name>
<dbReference type="InterPro" id="IPR051533">
    <property type="entry name" value="WaaL-like"/>
</dbReference>
<sequence>MLRDYLTRHSFLLSVTCLSLVLVFSLLMLNRSFAIGAIVGILFLLFTHQKIRLSKVAMILSVFAVIALTLFLSIYIESDSSLGRLLIYKVSAKMFLEHPFSGIGWGAFQKEYNLHQALFFKSGNYTQKEFLLADNTFYAFNDYWQFIVEMGIIGGLCLLMSLLLIIALIRTRLKNNANDPFLKLLVAIALMVCVAAFFTHVFEHKPFQVVMLCMLAYMILYDRIKRLRPQIRACALTAIPVVLSLAIYLNEIRNIDNYQKLEQAKLLSATGYVNESISILEKLYPTLRDDVGFLKTYSETLSGRSMTRRKTSLLREILAQYSDNSTFLKLGLAYKELGRFKQAEAAFLQSVYMVPNRFVPREALYQFYLRNKQYEQASYWRKIILTMSVKIPSERIEAIKQTMNQ</sequence>
<reference evidence="8 9" key="1">
    <citation type="submission" date="2019-02" db="EMBL/GenBank/DDBJ databases">
        <title>Pedobacter sp. RP-1-13 sp. nov., isolated from Arctic soil.</title>
        <authorList>
            <person name="Dahal R.H."/>
        </authorList>
    </citation>
    <scope>NUCLEOTIDE SEQUENCE [LARGE SCALE GENOMIC DNA]</scope>
    <source>
        <strain evidence="8 9">RP-1-13</strain>
    </source>
</reference>
<organism evidence="8 9">
    <name type="scientific">Pedobacter frigiditerrae</name>
    <dbReference type="NCBI Taxonomy" id="2530452"/>
    <lineage>
        <taxon>Bacteria</taxon>
        <taxon>Pseudomonadati</taxon>
        <taxon>Bacteroidota</taxon>
        <taxon>Sphingobacteriia</taxon>
        <taxon>Sphingobacteriales</taxon>
        <taxon>Sphingobacteriaceae</taxon>
        <taxon>Pedobacter</taxon>
    </lineage>
</organism>
<keyword evidence="5" id="KW-0802">TPR repeat</keyword>
<dbReference type="SUPFAM" id="SSF48452">
    <property type="entry name" value="TPR-like"/>
    <property type="match status" value="1"/>
</dbReference>
<comment type="caution">
    <text evidence="8">The sequence shown here is derived from an EMBL/GenBank/DDBJ whole genome shotgun (WGS) entry which is preliminary data.</text>
</comment>
<feature type="transmembrane region" description="Helical" evidence="6">
    <location>
        <begin position="57"/>
        <end position="76"/>
    </location>
</feature>
<dbReference type="InterPro" id="IPR019734">
    <property type="entry name" value="TPR_rpt"/>
</dbReference>
<evidence type="ECO:0000313" key="8">
    <source>
        <dbReference type="EMBL" id="TCC88042.1"/>
    </source>
</evidence>
<protein>
    <recommendedName>
        <fullName evidence="7">O-antigen ligase-related domain-containing protein</fullName>
    </recommendedName>
</protein>
<dbReference type="PANTHER" id="PTHR37422">
    <property type="entry name" value="TEICHURONIC ACID BIOSYNTHESIS PROTEIN TUAE"/>
    <property type="match status" value="1"/>
</dbReference>
<feature type="repeat" description="TPR" evidence="5">
    <location>
        <begin position="324"/>
        <end position="357"/>
    </location>
</feature>
<keyword evidence="9" id="KW-1185">Reference proteome</keyword>
<keyword evidence="2 6" id="KW-0812">Transmembrane</keyword>
<dbReference type="InterPro" id="IPR007016">
    <property type="entry name" value="O-antigen_ligase-rel_domated"/>
</dbReference>
<feature type="transmembrane region" description="Helical" evidence="6">
    <location>
        <begin position="12"/>
        <end position="45"/>
    </location>
</feature>
<dbReference type="PROSITE" id="PS50005">
    <property type="entry name" value="TPR"/>
    <property type="match status" value="1"/>
</dbReference>
<dbReference type="RefSeq" id="WP_131555006.1">
    <property type="nucleotide sequence ID" value="NZ_SJSK01000006.1"/>
</dbReference>
<evidence type="ECO:0000256" key="5">
    <source>
        <dbReference type="PROSITE-ProRule" id="PRU00339"/>
    </source>
</evidence>
<dbReference type="PANTHER" id="PTHR37422:SF13">
    <property type="entry name" value="LIPOPOLYSACCHARIDE BIOSYNTHESIS PROTEIN PA4999-RELATED"/>
    <property type="match status" value="1"/>
</dbReference>
<dbReference type="OrthoDB" id="1454576at2"/>
<feature type="transmembrane region" description="Helical" evidence="6">
    <location>
        <begin position="231"/>
        <end position="249"/>
    </location>
</feature>
<dbReference type="EMBL" id="SJSK01000006">
    <property type="protein sequence ID" value="TCC88042.1"/>
    <property type="molecule type" value="Genomic_DNA"/>
</dbReference>
<keyword evidence="3 6" id="KW-1133">Transmembrane helix</keyword>
<evidence type="ECO:0000259" key="7">
    <source>
        <dbReference type="Pfam" id="PF04932"/>
    </source>
</evidence>
<feature type="transmembrane region" description="Helical" evidence="6">
    <location>
        <begin position="181"/>
        <end position="201"/>
    </location>
</feature>
<keyword evidence="4 6" id="KW-0472">Membrane</keyword>
<dbReference type="GO" id="GO:0016020">
    <property type="term" value="C:membrane"/>
    <property type="evidence" value="ECO:0007669"/>
    <property type="project" value="UniProtKB-SubCell"/>
</dbReference>
<dbReference type="Gene3D" id="1.25.40.10">
    <property type="entry name" value="Tetratricopeptide repeat domain"/>
    <property type="match status" value="1"/>
</dbReference>
<evidence type="ECO:0000256" key="1">
    <source>
        <dbReference type="ARBA" id="ARBA00004141"/>
    </source>
</evidence>
<feature type="transmembrane region" description="Helical" evidence="6">
    <location>
        <begin position="207"/>
        <end position="224"/>
    </location>
</feature>
<evidence type="ECO:0000256" key="3">
    <source>
        <dbReference type="ARBA" id="ARBA00022989"/>
    </source>
</evidence>
<dbReference type="Proteomes" id="UP000292884">
    <property type="component" value="Unassembled WGS sequence"/>
</dbReference>
<evidence type="ECO:0000256" key="6">
    <source>
        <dbReference type="SAM" id="Phobius"/>
    </source>
</evidence>
<proteinExistence type="predicted"/>
<evidence type="ECO:0000256" key="4">
    <source>
        <dbReference type="ARBA" id="ARBA00023136"/>
    </source>
</evidence>
<feature type="domain" description="O-antigen ligase-related" evidence="7">
    <location>
        <begin position="20"/>
        <end position="159"/>
    </location>
</feature>
<feature type="transmembrane region" description="Helical" evidence="6">
    <location>
        <begin position="143"/>
        <end position="169"/>
    </location>
</feature>
<dbReference type="AlphaFoldDB" id="A0A4R0MP83"/>
<evidence type="ECO:0000313" key="9">
    <source>
        <dbReference type="Proteomes" id="UP000292884"/>
    </source>
</evidence>
<evidence type="ECO:0000256" key="2">
    <source>
        <dbReference type="ARBA" id="ARBA00022692"/>
    </source>
</evidence>
<accession>A0A4R0MP83</accession>
<gene>
    <name evidence="8" type="ORF">EZ428_20175</name>
</gene>
<dbReference type="InterPro" id="IPR011990">
    <property type="entry name" value="TPR-like_helical_dom_sf"/>
</dbReference>
<comment type="subcellular location">
    <subcellularLocation>
        <location evidence="1">Membrane</location>
        <topology evidence="1">Multi-pass membrane protein</topology>
    </subcellularLocation>
</comment>
<dbReference type="Pfam" id="PF04932">
    <property type="entry name" value="Wzy_C"/>
    <property type="match status" value="1"/>
</dbReference>